<dbReference type="PANTHER" id="PTHR13710:SF153">
    <property type="entry name" value="RECQ-LIKE DNA HELICASE BLM"/>
    <property type="match status" value="1"/>
</dbReference>
<keyword evidence="3" id="KW-0413">Isomerase</keyword>
<reference evidence="6" key="1">
    <citation type="submission" date="2021-01" db="UniProtKB">
        <authorList>
            <consortium name="EnsemblMetazoa"/>
        </authorList>
    </citation>
    <scope>IDENTIFICATION</scope>
</reference>
<accession>A0A7M5UP22</accession>
<evidence type="ECO:0000256" key="2">
    <source>
        <dbReference type="ARBA" id="ARBA00023125"/>
    </source>
</evidence>
<dbReference type="Gene3D" id="3.40.50.300">
    <property type="entry name" value="P-loop containing nucleotide triphosphate hydrolases"/>
    <property type="match status" value="1"/>
</dbReference>
<dbReference type="AlphaFoldDB" id="A0A7M5UP22"/>
<dbReference type="GO" id="GO:0005694">
    <property type="term" value="C:chromosome"/>
    <property type="evidence" value="ECO:0007669"/>
    <property type="project" value="TreeGrafter"/>
</dbReference>
<evidence type="ECO:0000313" key="6">
    <source>
        <dbReference type="EnsemblMetazoa" id="CLYHEMP000287.1"/>
    </source>
</evidence>
<dbReference type="Proteomes" id="UP000594262">
    <property type="component" value="Unplaced"/>
</dbReference>
<dbReference type="GO" id="GO:0005524">
    <property type="term" value="F:ATP binding"/>
    <property type="evidence" value="ECO:0007669"/>
    <property type="project" value="InterPro"/>
</dbReference>
<evidence type="ECO:0000256" key="3">
    <source>
        <dbReference type="ARBA" id="ARBA00023235"/>
    </source>
</evidence>
<dbReference type="GO" id="GO:0003677">
    <property type="term" value="F:DNA binding"/>
    <property type="evidence" value="ECO:0007669"/>
    <property type="project" value="UniProtKB-KW"/>
</dbReference>
<keyword evidence="4" id="KW-0539">Nucleus</keyword>
<protein>
    <recommendedName>
        <fullName evidence="5">Helicase ATP-binding domain-containing protein</fullName>
    </recommendedName>
</protein>
<sequence length="304" mass="34670">LNFPDMAPQADPKRIHLLESKAKGRLKPKVISDDRERDEGGGNDFIFILYRYKQNKINHSEKRRMDMDKAIEKTLETMGLILDFKLKPQQEEVLKHFVCGNDCLAVFPTSYGKSLIYQMAPLVYKNLNATDDTNCCIVVSPLNSLTADQIQSAKKLNLEAKKLTIGTKLSDLDDCHLIYSTPEMLLEECHRETLISIASRLVGIVVDEAHLVIKWGQQSRMSKAFRKQYSEIAKLKVYFNRKPIICLTATANRKTRTGIIRTLELKNAKLIKFSPDKPNVKLNVVKVAGEEHFVEILEPILEKI</sequence>
<dbReference type="Pfam" id="PF00270">
    <property type="entry name" value="DEAD"/>
    <property type="match status" value="1"/>
</dbReference>
<dbReference type="InterPro" id="IPR027417">
    <property type="entry name" value="P-loop_NTPase"/>
</dbReference>
<evidence type="ECO:0000313" key="7">
    <source>
        <dbReference type="Proteomes" id="UP000594262"/>
    </source>
</evidence>
<dbReference type="PANTHER" id="PTHR13710">
    <property type="entry name" value="DNA HELICASE RECQ FAMILY MEMBER"/>
    <property type="match status" value="1"/>
</dbReference>
<comment type="similarity">
    <text evidence="1">Belongs to the helicase family. RecQ subfamily.</text>
</comment>
<dbReference type="SMART" id="SM00487">
    <property type="entry name" value="DEXDc"/>
    <property type="match status" value="1"/>
</dbReference>
<proteinExistence type="inferred from homology"/>
<dbReference type="PROSITE" id="PS51192">
    <property type="entry name" value="HELICASE_ATP_BIND_1"/>
    <property type="match status" value="1"/>
</dbReference>
<feature type="domain" description="Helicase ATP-binding" evidence="5">
    <location>
        <begin position="94"/>
        <end position="269"/>
    </location>
</feature>
<organism evidence="6 7">
    <name type="scientific">Clytia hemisphaerica</name>
    <dbReference type="NCBI Taxonomy" id="252671"/>
    <lineage>
        <taxon>Eukaryota</taxon>
        <taxon>Metazoa</taxon>
        <taxon>Cnidaria</taxon>
        <taxon>Hydrozoa</taxon>
        <taxon>Hydroidolina</taxon>
        <taxon>Leptothecata</taxon>
        <taxon>Obeliida</taxon>
        <taxon>Clytiidae</taxon>
        <taxon>Clytia</taxon>
    </lineage>
</organism>
<dbReference type="EnsemblMetazoa" id="CLYHEMT000287.1">
    <property type="protein sequence ID" value="CLYHEMP000287.1"/>
    <property type="gene ID" value="CLYHEMG000287"/>
</dbReference>
<evidence type="ECO:0000256" key="4">
    <source>
        <dbReference type="ARBA" id="ARBA00023242"/>
    </source>
</evidence>
<dbReference type="SUPFAM" id="SSF52540">
    <property type="entry name" value="P-loop containing nucleoside triphosphate hydrolases"/>
    <property type="match status" value="1"/>
</dbReference>
<dbReference type="GO" id="GO:0005634">
    <property type="term" value="C:nucleus"/>
    <property type="evidence" value="ECO:0007669"/>
    <property type="project" value="TreeGrafter"/>
</dbReference>
<dbReference type="OrthoDB" id="5977145at2759"/>
<dbReference type="GO" id="GO:0043138">
    <property type="term" value="F:3'-5' DNA helicase activity"/>
    <property type="evidence" value="ECO:0007669"/>
    <property type="project" value="TreeGrafter"/>
</dbReference>
<dbReference type="GO" id="GO:0009378">
    <property type="term" value="F:four-way junction helicase activity"/>
    <property type="evidence" value="ECO:0007669"/>
    <property type="project" value="TreeGrafter"/>
</dbReference>
<name>A0A7M5UP22_9CNID</name>
<dbReference type="InterPro" id="IPR011545">
    <property type="entry name" value="DEAD/DEAH_box_helicase_dom"/>
</dbReference>
<dbReference type="GO" id="GO:0000724">
    <property type="term" value="P:double-strand break repair via homologous recombination"/>
    <property type="evidence" value="ECO:0007669"/>
    <property type="project" value="TreeGrafter"/>
</dbReference>
<evidence type="ECO:0000256" key="1">
    <source>
        <dbReference type="ARBA" id="ARBA00005446"/>
    </source>
</evidence>
<keyword evidence="2" id="KW-0238">DNA-binding</keyword>
<dbReference type="GO" id="GO:0005737">
    <property type="term" value="C:cytoplasm"/>
    <property type="evidence" value="ECO:0007669"/>
    <property type="project" value="TreeGrafter"/>
</dbReference>
<keyword evidence="7" id="KW-1185">Reference proteome</keyword>
<evidence type="ECO:0000259" key="5">
    <source>
        <dbReference type="PROSITE" id="PS51192"/>
    </source>
</evidence>
<dbReference type="InterPro" id="IPR014001">
    <property type="entry name" value="Helicase_ATP-bd"/>
</dbReference>